<feature type="compositionally biased region" description="Basic and acidic residues" evidence="1">
    <location>
        <begin position="43"/>
        <end position="58"/>
    </location>
</feature>
<dbReference type="Proteomes" id="UP000324585">
    <property type="component" value="Unassembled WGS sequence"/>
</dbReference>
<name>A0A5J4Z757_PORPP</name>
<dbReference type="PROSITE" id="PS50142">
    <property type="entry name" value="RNASE_3_2"/>
    <property type="match status" value="1"/>
</dbReference>
<dbReference type="GO" id="GO:0004525">
    <property type="term" value="F:ribonuclease III activity"/>
    <property type="evidence" value="ECO:0007669"/>
    <property type="project" value="InterPro"/>
</dbReference>
<keyword evidence="4" id="KW-1185">Reference proteome</keyword>
<evidence type="ECO:0000313" key="4">
    <source>
        <dbReference type="Proteomes" id="UP000324585"/>
    </source>
</evidence>
<sequence>MIRRSLCAGHGALAQIYRPGHAWHLSCGAREYGQTPGSASWRQEADHRPGGGGERQRYTSREHDYQAGRNNQHDARSPLSFRSAASGEQLNDHKPRRSNRVGVNYRPVVEVVNGPREPKQRPDRILQNGRTGASLDQERAVKLHAEYMETRRTQGMKTEPVTRELRSAVEELLWKPTDEIKQALQNYCTEHSIPPLPPQLLLKAVTHPTFCDNITGRELMEPRVLEWLGDRVLLFCASVWIFQSVYARVRQNPSFVPEVNPTTVFDFALENYKLTECAKALNLDRIVRVDKSRIASNSAAQGWLADAFEALTGALSLRHDLATCEAFLKKALRWKSQEDFDIDELRRSWKQELSQQLSLWTCSTSAAPSVRFQEVAGEAPSEAILELLNSTLPGAAPDKRVICVGAFVNDTCIAHGYGRSFASAESHAAQTATIFMGRTKTGSRKGKLRGVGFAWTSLKIISQLLHTTPPFISIQDSGTEHEPAWDVRIVFDGDKALQHSARHCSKSEAMEIAARKAVELLQTERQRKAAQANRASRARHARSSDQVRDAGVGGGASHNATLKAAVLRVTMNRERVVEWLSGIKDPERVTSKLDQILIEYEHFIQARNVSHSSEFDSDSHRGAQMSYFRQLFEHMGAALESFVVAQDLVRHVGLKRPVLNIYSRHTSLCSLDRCAIRAERVGFVLKSGDPGTEANARALKRAYTLFLGLVYLHCDHDAAVLVARRARNRNLADGFVVPLATAEDEIKDA</sequence>
<feature type="domain" description="RNase III" evidence="2">
    <location>
        <begin position="180"/>
        <end position="320"/>
    </location>
</feature>
<comment type="caution">
    <text evidence="3">The sequence shown here is derived from an EMBL/GenBank/DDBJ whole genome shotgun (WGS) entry which is preliminary data.</text>
</comment>
<dbReference type="InterPro" id="IPR036389">
    <property type="entry name" value="RNase_III_sf"/>
</dbReference>
<evidence type="ECO:0000256" key="1">
    <source>
        <dbReference type="SAM" id="MobiDB-lite"/>
    </source>
</evidence>
<dbReference type="SUPFAM" id="SSF69065">
    <property type="entry name" value="RNase III domain-like"/>
    <property type="match status" value="1"/>
</dbReference>
<dbReference type="InterPro" id="IPR000999">
    <property type="entry name" value="RNase_III_dom"/>
</dbReference>
<feature type="region of interest" description="Disordered" evidence="1">
    <location>
        <begin position="525"/>
        <end position="555"/>
    </location>
</feature>
<proteinExistence type="predicted"/>
<dbReference type="Gene3D" id="1.10.1520.10">
    <property type="entry name" value="Ribonuclease III domain"/>
    <property type="match status" value="1"/>
</dbReference>
<evidence type="ECO:0000313" key="3">
    <source>
        <dbReference type="EMBL" id="KAA8499048.1"/>
    </source>
</evidence>
<evidence type="ECO:0000259" key="2">
    <source>
        <dbReference type="PROSITE" id="PS50142"/>
    </source>
</evidence>
<dbReference type="CDD" id="cd00593">
    <property type="entry name" value="RIBOc"/>
    <property type="match status" value="1"/>
</dbReference>
<feature type="region of interest" description="Disordered" evidence="1">
    <location>
        <begin position="84"/>
        <end position="103"/>
    </location>
</feature>
<dbReference type="EMBL" id="VRMN01000001">
    <property type="protein sequence ID" value="KAA8499048.1"/>
    <property type="molecule type" value="Genomic_DNA"/>
</dbReference>
<organism evidence="3 4">
    <name type="scientific">Porphyridium purpureum</name>
    <name type="common">Red alga</name>
    <name type="synonym">Porphyridium cruentum</name>
    <dbReference type="NCBI Taxonomy" id="35688"/>
    <lineage>
        <taxon>Eukaryota</taxon>
        <taxon>Rhodophyta</taxon>
        <taxon>Bangiophyceae</taxon>
        <taxon>Porphyridiales</taxon>
        <taxon>Porphyridiaceae</taxon>
        <taxon>Porphyridium</taxon>
    </lineage>
</organism>
<dbReference type="AlphaFoldDB" id="A0A5J4Z757"/>
<protein>
    <submittedName>
        <fullName evidence="3">Ribonuclease 3</fullName>
    </submittedName>
</protein>
<reference evidence="4" key="1">
    <citation type="journal article" date="2019" name="Nat. Commun.">
        <title>Expansion of phycobilisome linker gene families in mesophilic red algae.</title>
        <authorList>
            <person name="Lee J."/>
            <person name="Kim D."/>
            <person name="Bhattacharya D."/>
            <person name="Yoon H.S."/>
        </authorList>
    </citation>
    <scope>NUCLEOTIDE SEQUENCE [LARGE SCALE GENOMIC DNA]</scope>
    <source>
        <strain evidence="4">CCMP 1328</strain>
    </source>
</reference>
<dbReference type="Pfam" id="PF14622">
    <property type="entry name" value="Ribonucleas_3_3"/>
    <property type="match status" value="1"/>
</dbReference>
<gene>
    <name evidence="3" type="ORF">FVE85_6633</name>
</gene>
<feature type="region of interest" description="Disordered" evidence="1">
    <location>
        <begin position="32"/>
        <end position="58"/>
    </location>
</feature>
<dbReference type="Gene3D" id="3.30.160.20">
    <property type="match status" value="1"/>
</dbReference>
<dbReference type="SMART" id="SM00535">
    <property type="entry name" value="RIBOc"/>
    <property type="match status" value="1"/>
</dbReference>
<dbReference type="GO" id="GO:0006396">
    <property type="term" value="P:RNA processing"/>
    <property type="evidence" value="ECO:0007669"/>
    <property type="project" value="InterPro"/>
</dbReference>
<accession>A0A5J4Z757</accession>